<protein>
    <submittedName>
        <fullName evidence="2">Uncharacterized protein</fullName>
    </submittedName>
</protein>
<sequence>MFFTQLALLSLSASAAYVGHFARNLGPPVATLNAITAELKMIDFDLDPENFNSASNTSVAFVIDGTFEAVNAVTLDASFQIHACVSLNGVASPEDAAFFINLANTTYVPELLSVLNKTIIAKPIFFQDSLPELDLVENILADLNEYLDSSLLYLGNLTMAAPNPGAQFSEALDIEKVVLRAFDEAIDAYECPGASTVC</sequence>
<proteinExistence type="predicted"/>
<feature type="signal peptide" evidence="1">
    <location>
        <begin position="1"/>
        <end position="15"/>
    </location>
</feature>
<reference evidence="2" key="1">
    <citation type="submission" date="2023-03" db="EMBL/GenBank/DDBJ databases">
        <title>Massive genome expansion in bonnet fungi (Mycena s.s.) driven by repeated elements and novel gene families across ecological guilds.</title>
        <authorList>
            <consortium name="Lawrence Berkeley National Laboratory"/>
            <person name="Harder C.B."/>
            <person name="Miyauchi S."/>
            <person name="Viragh M."/>
            <person name="Kuo A."/>
            <person name="Thoen E."/>
            <person name="Andreopoulos B."/>
            <person name="Lu D."/>
            <person name="Skrede I."/>
            <person name="Drula E."/>
            <person name="Henrissat B."/>
            <person name="Morin E."/>
            <person name="Kohler A."/>
            <person name="Barry K."/>
            <person name="LaButti K."/>
            <person name="Morin E."/>
            <person name="Salamov A."/>
            <person name="Lipzen A."/>
            <person name="Mereny Z."/>
            <person name="Hegedus B."/>
            <person name="Baldrian P."/>
            <person name="Stursova M."/>
            <person name="Weitz H."/>
            <person name="Taylor A."/>
            <person name="Grigoriev I.V."/>
            <person name="Nagy L.G."/>
            <person name="Martin F."/>
            <person name="Kauserud H."/>
        </authorList>
    </citation>
    <scope>NUCLEOTIDE SEQUENCE</scope>
    <source>
        <strain evidence="2">9284</strain>
    </source>
</reference>
<name>A0AAD7FV61_9AGAR</name>
<dbReference type="EMBL" id="JARKIF010000004">
    <property type="protein sequence ID" value="KAJ7641075.1"/>
    <property type="molecule type" value="Genomic_DNA"/>
</dbReference>
<dbReference type="Proteomes" id="UP001221142">
    <property type="component" value="Unassembled WGS sequence"/>
</dbReference>
<comment type="caution">
    <text evidence="2">The sequence shown here is derived from an EMBL/GenBank/DDBJ whole genome shotgun (WGS) entry which is preliminary data.</text>
</comment>
<keyword evidence="1" id="KW-0732">Signal</keyword>
<organism evidence="2 3">
    <name type="scientific">Roridomyces roridus</name>
    <dbReference type="NCBI Taxonomy" id="1738132"/>
    <lineage>
        <taxon>Eukaryota</taxon>
        <taxon>Fungi</taxon>
        <taxon>Dikarya</taxon>
        <taxon>Basidiomycota</taxon>
        <taxon>Agaricomycotina</taxon>
        <taxon>Agaricomycetes</taxon>
        <taxon>Agaricomycetidae</taxon>
        <taxon>Agaricales</taxon>
        <taxon>Marasmiineae</taxon>
        <taxon>Mycenaceae</taxon>
        <taxon>Roridomyces</taxon>
    </lineage>
</organism>
<gene>
    <name evidence="2" type="ORF">FB45DRAFT_1053689</name>
</gene>
<accession>A0AAD7FV61</accession>
<keyword evidence="3" id="KW-1185">Reference proteome</keyword>
<evidence type="ECO:0000256" key="1">
    <source>
        <dbReference type="SAM" id="SignalP"/>
    </source>
</evidence>
<evidence type="ECO:0000313" key="2">
    <source>
        <dbReference type="EMBL" id="KAJ7641075.1"/>
    </source>
</evidence>
<feature type="chain" id="PRO_5041925496" evidence="1">
    <location>
        <begin position="16"/>
        <end position="198"/>
    </location>
</feature>
<evidence type="ECO:0000313" key="3">
    <source>
        <dbReference type="Proteomes" id="UP001221142"/>
    </source>
</evidence>
<dbReference type="AlphaFoldDB" id="A0AAD7FV61"/>